<gene>
    <name evidence="2" type="ORF">GGI15_001490</name>
</gene>
<comment type="caution">
    <text evidence="2">The sequence shown here is derived from an EMBL/GenBank/DDBJ whole genome shotgun (WGS) entry which is preliminary data.</text>
</comment>
<evidence type="ECO:0000313" key="3">
    <source>
        <dbReference type="Proteomes" id="UP001140172"/>
    </source>
</evidence>
<evidence type="ECO:0000256" key="1">
    <source>
        <dbReference type="SAM" id="Phobius"/>
    </source>
</evidence>
<name>A0A9W8HR52_9FUNG</name>
<evidence type="ECO:0000313" key="2">
    <source>
        <dbReference type="EMBL" id="KAJ2786495.1"/>
    </source>
</evidence>
<reference evidence="2" key="1">
    <citation type="submission" date="2022-07" db="EMBL/GenBank/DDBJ databases">
        <title>Phylogenomic reconstructions and comparative analyses of Kickxellomycotina fungi.</title>
        <authorList>
            <person name="Reynolds N.K."/>
            <person name="Stajich J.E."/>
            <person name="Barry K."/>
            <person name="Grigoriev I.V."/>
            <person name="Crous P."/>
            <person name="Smith M.E."/>
        </authorList>
    </citation>
    <scope>NUCLEOTIDE SEQUENCE</scope>
    <source>
        <strain evidence="2">BCRC 34489</strain>
    </source>
</reference>
<organism evidence="2 3">
    <name type="scientific">Coemansia interrupta</name>
    <dbReference type="NCBI Taxonomy" id="1126814"/>
    <lineage>
        <taxon>Eukaryota</taxon>
        <taxon>Fungi</taxon>
        <taxon>Fungi incertae sedis</taxon>
        <taxon>Zoopagomycota</taxon>
        <taxon>Kickxellomycotina</taxon>
        <taxon>Kickxellomycetes</taxon>
        <taxon>Kickxellales</taxon>
        <taxon>Kickxellaceae</taxon>
        <taxon>Coemansia</taxon>
    </lineage>
</organism>
<dbReference type="EMBL" id="JANBUM010000059">
    <property type="protein sequence ID" value="KAJ2786495.1"/>
    <property type="molecule type" value="Genomic_DNA"/>
</dbReference>
<keyword evidence="1" id="KW-0812">Transmembrane</keyword>
<feature type="transmembrane region" description="Helical" evidence="1">
    <location>
        <begin position="34"/>
        <end position="52"/>
    </location>
</feature>
<keyword evidence="1" id="KW-1133">Transmembrane helix</keyword>
<keyword evidence="1" id="KW-0472">Membrane</keyword>
<proteinExistence type="predicted"/>
<keyword evidence="3" id="KW-1185">Reference proteome</keyword>
<sequence length="129" mass="15063">MYNILRLLSLLARLVGRRMGRVLVRPVHRRLCGMLRRLVAPVLMHTLLALLARHRRARRLVRRRARGLRRWIKRQVKSLLPVVLRRLPGILVLLLAFFLPHAVLFLRLPACATEVPGVLDHMYMLFNSA</sequence>
<accession>A0A9W8HR52</accession>
<dbReference type="AlphaFoldDB" id="A0A9W8HR52"/>
<dbReference type="Proteomes" id="UP001140172">
    <property type="component" value="Unassembled WGS sequence"/>
</dbReference>
<feature type="transmembrane region" description="Helical" evidence="1">
    <location>
        <begin position="79"/>
        <end position="99"/>
    </location>
</feature>
<protein>
    <submittedName>
        <fullName evidence="2">Uncharacterized protein</fullName>
    </submittedName>
</protein>